<dbReference type="SUPFAM" id="SSF63737">
    <property type="entry name" value="Leukotriene A4 hydrolase N-terminal domain"/>
    <property type="match status" value="1"/>
</dbReference>
<keyword evidence="4" id="KW-0805">Transcription regulation</keyword>
<dbReference type="GO" id="GO:0006367">
    <property type="term" value="P:transcription initiation at RNA polymerase II promoter"/>
    <property type="evidence" value="ECO:0007669"/>
    <property type="project" value="TreeGrafter"/>
</dbReference>
<dbReference type="InterPro" id="IPR027268">
    <property type="entry name" value="Peptidase_M4/M1_CTD_sf"/>
</dbReference>
<comment type="subcellular location">
    <subcellularLocation>
        <location evidence="1">Nucleus</location>
    </subcellularLocation>
</comment>
<evidence type="ECO:0000256" key="1">
    <source>
        <dbReference type="ARBA" id="ARBA00004123"/>
    </source>
</evidence>
<organism evidence="12 13">
    <name type="scientific">Tortispora caseinolytica NRRL Y-17796</name>
    <dbReference type="NCBI Taxonomy" id="767744"/>
    <lineage>
        <taxon>Eukaryota</taxon>
        <taxon>Fungi</taxon>
        <taxon>Dikarya</taxon>
        <taxon>Ascomycota</taxon>
        <taxon>Saccharomycotina</taxon>
        <taxon>Trigonopsidomycetes</taxon>
        <taxon>Trigonopsidales</taxon>
        <taxon>Trigonopsidaceae</taxon>
        <taxon>Tortispora</taxon>
    </lineage>
</organism>
<keyword evidence="13" id="KW-1185">Reference proteome</keyword>
<dbReference type="SUPFAM" id="SSF48371">
    <property type="entry name" value="ARM repeat"/>
    <property type="match status" value="1"/>
</dbReference>
<dbReference type="Proteomes" id="UP000095023">
    <property type="component" value="Unassembled WGS sequence"/>
</dbReference>
<dbReference type="GO" id="GO:0045944">
    <property type="term" value="P:positive regulation of transcription by RNA polymerase II"/>
    <property type="evidence" value="ECO:0007669"/>
    <property type="project" value="EnsemblFungi"/>
</dbReference>
<feature type="compositionally biased region" description="Acidic residues" evidence="9">
    <location>
        <begin position="1289"/>
        <end position="1306"/>
    </location>
</feature>
<comment type="similarity">
    <text evidence="2">Belongs to the TAF2 family.</text>
</comment>
<name>A0A1E4TLW3_9ASCO</name>
<dbReference type="InterPro" id="IPR057991">
    <property type="entry name" value="TPR_TAF2_C"/>
</dbReference>
<feature type="region of interest" description="Disordered" evidence="9">
    <location>
        <begin position="117"/>
        <end position="140"/>
    </location>
</feature>
<gene>
    <name evidence="12" type="ORF">CANCADRAFT_92684</name>
</gene>
<evidence type="ECO:0000256" key="8">
    <source>
        <dbReference type="ARBA" id="ARBA00076306"/>
    </source>
</evidence>
<evidence type="ECO:0000256" key="7">
    <source>
        <dbReference type="ARBA" id="ARBA00025346"/>
    </source>
</evidence>
<keyword evidence="6" id="KW-0539">Nucleus</keyword>
<evidence type="ECO:0000256" key="9">
    <source>
        <dbReference type="SAM" id="MobiDB-lite"/>
    </source>
</evidence>
<feature type="region of interest" description="Disordered" evidence="9">
    <location>
        <begin position="1289"/>
        <end position="1332"/>
    </location>
</feature>
<dbReference type="Gene3D" id="1.10.390.10">
    <property type="entry name" value="Neutral Protease Domain 2"/>
    <property type="match status" value="1"/>
</dbReference>
<dbReference type="Pfam" id="PF25316">
    <property type="entry name" value="TAF2_3rd"/>
    <property type="match status" value="1"/>
</dbReference>
<keyword evidence="5" id="KW-0804">Transcription</keyword>
<dbReference type="GO" id="GO:0016251">
    <property type="term" value="F:RNA polymerase II general transcription initiation factor activity"/>
    <property type="evidence" value="ECO:0007669"/>
    <property type="project" value="TreeGrafter"/>
</dbReference>
<feature type="domain" description="Transcription initiation factor TFIID subunit 2 Ig-like" evidence="10">
    <location>
        <begin position="584"/>
        <end position="767"/>
    </location>
</feature>
<evidence type="ECO:0000256" key="3">
    <source>
        <dbReference type="ARBA" id="ARBA00017363"/>
    </source>
</evidence>
<protein>
    <recommendedName>
        <fullName evidence="3">Transcription initiation factor TFIID subunit 2</fullName>
    </recommendedName>
    <alternativeName>
        <fullName evidence="8">TBP-associated factor 2</fullName>
    </alternativeName>
</protein>
<feature type="compositionally biased region" description="Polar residues" evidence="9">
    <location>
        <begin position="255"/>
        <end position="266"/>
    </location>
</feature>
<evidence type="ECO:0000313" key="13">
    <source>
        <dbReference type="Proteomes" id="UP000095023"/>
    </source>
</evidence>
<dbReference type="EMBL" id="KV453841">
    <property type="protein sequence ID" value="ODV92750.1"/>
    <property type="molecule type" value="Genomic_DNA"/>
</dbReference>
<feature type="compositionally biased region" description="Low complexity" evidence="9">
    <location>
        <begin position="220"/>
        <end position="235"/>
    </location>
</feature>
<comment type="function">
    <text evidence="7">Functions as a component of the DNA-binding general transcription factor complex TFIID. Binding of TFIID to a promoter (with or without TATA element) is the initial step in pre-initiation complex (PIC) formation. TFIID plays a key role in the regulation of gene expression by RNA polymerase II through different activities such as transcription activator interaction, core promoter recognition and selectivity, TFIIA and TFIIB interaction, chromatin modification (histone acetylation by TAF1), facilitation of DNA opening and initiation of transcription.</text>
</comment>
<evidence type="ECO:0000256" key="6">
    <source>
        <dbReference type="ARBA" id="ARBA00023242"/>
    </source>
</evidence>
<dbReference type="Gene3D" id="2.60.40.1730">
    <property type="entry name" value="tricorn interacting facor f3 domain"/>
    <property type="match status" value="1"/>
</dbReference>
<feature type="domain" description="Transcription initiation factor TFIID subunit 2 TPR repeats" evidence="11">
    <location>
        <begin position="768"/>
        <end position="935"/>
    </location>
</feature>
<dbReference type="GO" id="GO:0000976">
    <property type="term" value="F:transcription cis-regulatory region binding"/>
    <property type="evidence" value="ECO:0007669"/>
    <property type="project" value="TreeGrafter"/>
</dbReference>
<dbReference type="InterPro" id="IPR016024">
    <property type="entry name" value="ARM-type_fold"/>
</dbReference>
<dbReference type="GO" id="GO:0005669">
    <property type="term" value="C:transcription factor TFIID complex"/>
    <property type="evidence" value="ECO:0007669"/>
    <property type="project" value="EnsemblFungi"/>
</dbReference>
<accession>A0A1E4TLW3</accession>
<dbReference type="PANTHER" id="PTHR15137">
    <property type="entry name" value="TRANSCRIPTION INITIATION FACTOR TFIID"/>
    <property type="match status" value="1"/>
</dbReference>
<dbReference type="InterPro" id="IPR037813">
    <property type="entry name" value="TAF2"/>
</dbReference>
<dbReference type="FunFam" id="1.10.390.10:FF:000011">
    <property type="entry name" value="Transcription initiation factor TFIID subunit"/>
    <property type="match status" value="1"/>
</dbReference>
<dbReference type="CDD" id="cd09839">
    <property type="entry name" value="M1_like_TAF2"/>
    <property type="match status" value="1"/>
</dbReference>
<feature type="region of interest" description="Disordered" evidence="9">
    <location>
        <begin position="219"/>
        <end position="238"/>
    </location>
</feature>
<evidence type="ECO:0000256" key="5">
    <source>
        <dbReference type="ARBA" id="ARBA00023163"/>
    </source>
</evidence>
<dbReference type="SUPFAM" id="SSF55486">
    <property type="entry name" value="Metalloproteases ('zincins'), catalytic domain"/>
    <property type="match status" value="1"/>
</dbReference>
<dbReference type="PANTHER" id="PTHR15137:SF9">
    <property type="entry name" value="TRANSCRIPTION INITIATION FACTOR TFIID SUBUNIT 2"/>
    <property type="match status" value="1"/>
</dbReference>
<feature type="region of interest" description="Disordered" evidence="9">
    <location>
        <begin position="249"/>
        <end position="279"/>
    </location>
</feature>
<dbReference type="GO" id="GO:0003682">
    <property type="term" value="F:chromatin binding"/>
    <property type="evidence" value="ECO:0007669"/>
    <property type="project" value="EnsemblFungi"/>
</dbReference>
<evidence type="ECO:0000259" key="10">
    <source>
        <dbReference type="Pfam" id="PF25316"/>
    </source>
</evidence>
<dbReference type="Pfam" id="PF25577">
    <property type="entry name" value="TPR_TAF2_C"/>
    <property type="match status" value="1"/>
</dbReference>
<evidence type="ECO:0000313" key="12">
    <source>
        <dbReference type="EMBL" id="ODV92750.1"/>
    </source>
</evidence>
<dbReference type="OrthoDB" id="308861at2759"/>
<evidence type="ECO:0000259" key="11">
    <source>
        <dbReference type="Pfam" id="PF25577"/>
    </source>
</evidence>
<dbReference type="InterPro" id="IPR057345">
    <property type="entry name" value="Ig-like_TAF2"/>
</dbReference>
<dbReference type="InterPro" id="IPR042097">
    <property type="entry name" value="Aminopeptidase_N-like_N_sf"/>
</dbReference>
<feature type="compositionally biased region" description="Basic and acidic residues" evidence="9">
    <location>
        <begin position="125"/>
        <end position="135"/>
    </location>
</feature>
<proteinExistence type="inferred from homology"/>
<reference evidence="13" key="1">
    <citation type="submission" date="2016-02" db="EMBL/GenBank/DDBJ databases">
        <title>Comparative genomics of biotechnologically important yeasts.</title>
        <authorList>
            <consortium name="DOE Joint Genome Institute"/>
            <person name="Riley R."/>
            <person name="Haridas S."/>
            <person name="Wolfe K.H."/>
            <person name="Lopes M.R."/>
            <person name="Hittinger C.T."/>
            <person name="Goker M."/>
            <person name="Salamov A."/>
            <person name="Wisecaver J."/>
            <person name="Long T.M."/>
            <person name="Aerts A.L."/>
            <person name="Barry K."/>
            <person name="Choi C."/>
            <person name="Clum A."/>
            <person name="Coughlan A.Y."/>
            <person name="Deshpande S."/>
            <person name="Douglass A.P."/>
            <person name="Hanson S.J."/>
            <person name="Klenk H.-P."/>
            <person name="Labutti K."/>
            <person name="Lapidus A."/>
            <person name="Lindquist E."/>
            <person name="Lipzen A."/>
            <person name="Meier-Kolthoff J.P."/>
            <person name="Ohm R.A."/>
            <person name="Otillar R.P."/>
            <person name="Pangilinan J."/>
            <person name="Peng Y."/>
            <person name="Rokas A."/>
            <person name="Rosa C.A."/>
            <person name="Scheuner C."/>
            <person name="Sibirny A.A."/>
            <person name="Slot J.C."/>
            <person name="Stielow J.B."/>
            <person name="Sun H."/>
            <person name="Kurtzman C.P."/>
            <person name="Blackwell M."/>
            <person name="Jeffries T.W."/>
            <person name="Grigoriev I.V."/>
        </authorList>
    </citation>
    <scope>NUCLEOTIDE SEQUENCE [LARGE SCALE GENOMIC DNA]</scope>
    <source>
        <strain evidence="13">NRRL Y-17796</strain>
    </source>
</reference>
<evidence type="ECO:0000256" key="2">
    <source>
        <dbReference type="ARBA" id="ARBA00010937"/>
    </source>
</evidence>
<evidence type="ECO:0000256" key="4">
    <source>
        <dbReference type="ARBA" id="ARBA00023015"/>
    </source>
</evidence>
<sequence>MSRFIDGFSVANQTVYVDFDFQNCSLTGWTEISIVPSTQTLETITLDCRQTNIHSVSINGQDVQYIYNNPCRSLHLSKHTTVFQHHFLRNALASVCGDDPGKELSIKVPRGLVTARSSSATARTLDTRSSRHSPDPDAGTTHFEPLLVRIEYSLVNPLDGISFAQCTGASSSAYPHVYTTNDPIACSTSLWTPCIDGIWERCTWELKFSIPRTVSDIFKPATSTSAPSSPGSPSSLDSAMHISTNYEPIIDKQDPTSLRPTSTQHQKTGKGPDPTDSESLEMSIICSGDIVEEYAHPTDYRKKIVSCIVGSAVGAQHIAFAIGPFQKFDLSQLEDKEDVGENSEETDINAYFLPGNEHLVKNTCLFLPEAMRFISDNYGSYPFTDFKLCFVRDAVNDCVAATGLALCSERILFPQDVIDPIYHRTKQITTAVANQWCGINIIPKNWGDYWITIGISSFIASAFMRQLTGKNEHRFRLRKESDKMLELDIGKPPLAYPNFNRPLLAKSLEFMQLKAPAVLHILDRRMTKISGSYNLSRVIPKLFLQGMSGELFNGMLSTGHFARTCERVGHMKLDAFFKSWVYNSGYPIFRVTQRFNKKKMFVEMGIRQVQLSEVPPPTIDEEEFVEDSRNHLKGFSGVPIQPVFPGPMTIRIHEADGTPYEHIVDIREGFTKLDIQYNTKYKRLKRVKKQRDKQVQVNLENSDEVQVATEVLLHSLGDVLQTDEDIEEWKLHDWTKEDEDRMNSEAFEWIRLDADFEWIGRIYISQPDYMFLSQLQQDRDVIAHYEAVQYFANRASQNSGESGRIYSSILVRTLMDVRYYYGVRMEAASALAKYATSNLDYIGSFHLMKAYQTLYCFENSTIPRENDFSNFASYFVQKAIIQALSTVRDENGDTPLDIKKFLLDLLKFNENSNNAYSDCYFIGELIVNICNAAQSPNSSNSLLSKSKDKSKAAIKSNGIDEMTNGSDIAMDDFAMDFEFDFPDSNEHQDFLENFVQLIEKNLRMDRWSPSYGNIVTVLGLQAKETLEMNGMIATDLKELLDYCHPDVESVVRRQALRSLLTLGGVKMPGVIRYVFATMALDNSGFVRQSAMDALHRATGHIALKGSIDAQKAVDRDLVMIIEERADIAIGTRRENLARAGIAGALAMVRRELGELKFLQEQVWDMLQSGLLGLKLECQLLDLSAALYPAKDSLMVKLRVPSELRLVATRREGGLIVISRESRLKTISDKQESNELTETTKKAKKSKIKLSVGKKSSPKKVGGAKPVNGGLSKLVKLKVPKHFLLEEEDGDAGLFDADGEDDLELSDVPESPGDVRAEPESVTATTGPEPNVVTPAPKIKIKLKGF</sequence>